<feature type="region of interest" description="Disordered" evidence="1">
    <location>
        <begin position="1"/>
        <end position="32"/>
    </location>
</feature>
<dbReference type="EMBL" id="QNUK01000085">
    <property type="protein sequence ID" value="KAF5902727.1"/>
    <property type="molecule type" value="Genomic_DNA"/>
</dbReference>
<evidence type="ECO:0000256" key="1">
    <source>
        <dbReference type="SAM" id="MobiDB-lite"/>
    </source>
</evidence>
<keyword evidence="3" id="KW-1185">Reference proteome</keyword>
<evidence type="ECO:0000313" key="2">
    <source>
        <dbReference type="EMBL" id="KAF5902727.1"/>
    </source>
</evidence>
<gene>
    <name evidence="2" type="ORF">DAT39_007526</name>
</gene>
<feature type="non-terminal residue" evidence="2">
    <location>
        <position position="53"/>
    </location>
</feature>
<comment type="caution">
    <text evidence="2">The sequence shown here is derived from an EMBL/GenBank/DDBJ whole genome shotgun (WGS) entry which is preliminary data.</text>
</comment>
<protein>
    <submittedName>
        <fullName evidence="2">Uncharacterized protein</fullName>
    </submittedName>
</protein>
<reference evidence="2" key="1">
    <citation type="submission" date="2020-07" db="EMBL/GenBank/DDBJ databases">
        <title>Clarias magur genome sequencing, assembly and annotation.</title>
        <authorList>
            <person name="Kushwaha B."/>
            <person name="Kumar R."/>
            <person name="Das P."/>
            <person name="Joshi C.G."/>
            <person name="Kumar D."/>
            <person name="Nagpure N.S."/>
            <person name="Pandey M."/>
            <person name="Agarwal S."/>
            <person name="Srivastava S."/>
            <person name="Singh M."/>
            <person name="Sahoo L."/>
            <person name="Jayasankar P."/>
            <person name="Meher P.K."/>
            <person name="Koringa P.G."/>
            <person name="Iquebal M.A."/>
            <person name="Das S.P."/>
            <person name="Bit A."/>
            <person name="Patnaik S."/>
            <person name="Patel N."/>
            <person name="Shah T.M."/>
            <person name="Hinsu A."/>
            <person name="Jena J.K."/>
        </authorList>
    </citation>
    <scope>NUCLEOTIDE SEQUENCE</scope>
    <source>
        <strain evidence="2">CIFAMagur01</strain>
        <tissue evidence="2">Testis</tissue>
    </source>
</reference>
<accession>A0A8J4UNQ2</accession>
<dbReference type="AlphaFoldDB" id="A0A8J4UNQ2"/>
<evidence type="ECO:0000313" key="3">
    <source>
        <dbReference type="Proteomes" id="UP000727407"/>
    </source>
</evidence>
<dbReference type="Proteomes" id="UP000727407">
    <property type="component" value="Unassembled WGS sequence"/>
</dbReference>
<proteinExistence type="predicted"/>
<organism evidence="2 3">
    <name type="scientific">Clarias magur</name>
    <name type="common">Asian catfish</name>
    <name type="synonym">Macropteronotus magur</name>
    <dbReference type="NCBI Taxonomy" id="1594786"/>
    <lineage>
        <taxon>Eukaryota</taxon>
        <taxon>Metazoa</taxon>
        <taxon>Chordata</taxon>
        <taxon>Craniata</taxon>
        <taxon>Vertebrata</taxon>
        <taxon>Euteleostomi</taxon>
        <taxon>Actinopterygii</taxon>
        <taxon>Neopterygii</taxon>
        <taxon>Teleostei</taxon>
        <taxon>Ostariophysi</taxon>
        <taxon>Siluriformes</taxon>
        <taxon>Clariidae</taxon>
        <taxon>Clarias</taxon>
    </lineage>
</organism>
<name>A0A8J4UNQ2_CLAMG</name>
<sequence length="53" mass="5585">MGSDRWSRSTDGARSTRLLGSGSKVQSGDGGEIRARGDELLIQLRAPAKISLA</sequence>